<dbReference type="AlphaFoldDB" id="A0A5C6F8V3"/>
<organism evidence="2 3">
    <name type="scientific">Rubripirellula tenax</name>
    <dbReference type="NCBI Taxonomy" id="2528015"/>
    <lineage>
        <taxon>Bacteria</taxon>
        <taxon>Pseudomonadati</taxon>
        <taxon>Planctomycetota</taxon>
        <taxon>Planctomycetia</taxon>
        <taxon>Pirellulales</taxon>
        <taxon>Pirellulaceae</taxon>
        <taxon>Rubripirellula</taxon>
    </lineage>
</organism>
<keyword evidence="3" id="KW-1185">Reference proteome</keyword>
<evidence type="ECO:0000313" key="2">
    <source>
        <dbReference type="EMBL" id="TWU56556.1"/>
    </source>
</evidence>
<evidence type="ECO:0000313" key="3">
    <source>
        <dbReference type="Proteomes" id="UP000318288"/>
    </source>
</evidence>
<protein>
    <submittedName>
        <fullName evidence="2">Uncharacterized protein</fullName>
    </submittedName>
</protein>
<accession>A0A5C6F8V3</accession>
<name>A0A5C6F8V3_9BACT</name>
<feature type="compositionally biased region" description="Acidic residues" evidence="1">
    <location>
        <begin position="36"/>
        <end position="51"/>
    </location>
</feature>
<dbReference type="RefSeq" id="WP_186775498.1">
    <property type="nucleotide sequence ID" value="NZ_SJPW01000003.1"/>
</dbReference>
<evidence type="ECO:0000256" key="1">
    <source>
        <dbReference type="SAM" id="MobiDB-lite"/>
    </source>
</evidence>
<dbReference type="EMBL" id="SJPW01000003">
    <property type="protein sequence ID" value="TWU56556.1"/>
    <property type="molecule type" value="Genomic_DNA"/>
</dbReference>
<reference evidence="2 3" key="1">
    <citation type="submission" date="2019-02" db="EMBL/GenBank/DDBJ databases">
        <title>Deep-cultivation of Planctomycetes and their phenomic and genomic characterization uncovers novel biology.</title>
        <authorList>
            <person name="Wiegand S."/>
            <person name="Jogler M."/>
            <person name="Boedeker C."/>
            <person name="Pinto D."/>
            <person name="Vollmers J."/>
            <person name="Rivas-Marin E."/>
            <person name="Kohn T."/>
            <person name="Peeters S.H."/>
            <person name="Heuer A."/>
            <person name="Rast P."/>
            <person name="Oberbeckmann S."/>
            <person name="Bunk B."/>
            <person name="Jeske O."/>
            <person name="Meyerdierks A."/>
            <person name="Storesund J.E."/>
            <person name="Kallscheuer N."/>
            <person name="Luecker S."/>
            <person name="Lage O.M."/>
            <person name="Pohl T."/>
            <person name="Merkel B.J."/>
            <person name="Hornburger P."/>
            <person name="Mueller R.-W."/>
            <person name="Bruemmer F."/>
            <person name="Labrenz M."/>
            <person name="Spormann A.M."/>
            <person name="Op Den Camp H."/>
            <person name="Overmann J."/>
            <person name="Amann R."/>
            <person name="Jetten M.S.M."/>
            <person name="Mascher T."/>
            <person name="Medema M.H."/>
            <person name="Devos D.P."/>
            <person name="Kaster A.-K."/>
            <person name="Ovreas L."/>
            <person name="Rohde M."/>
            <person name="Galperin M.Y."/>
            <person name="Jogler C."/>
        </authorList>
    </citation>
    <scope>NUCLEOTIDE SEQUENCE [LARGE SCALE GENOMIC DNA]</scope>
    <source>
        <strain evidence="2 3">Poly51</strain>
    </source>
</reference>
<feature type="region of interest" description="Disordered" evidence="1">
    <location>
        <begin position="1"/>
        <end position="51"/>
    </location>
</feature>
<dbReference type="Proteomes" id="UP000318288">
    <property type="component" value="Unassembled WGS sequence"/>
</dbReference>
<sequence>MEKKFKAKDKLAKRAERKIAVENGTFEAGRSTDPSMMDDETNEDDPMDDDR</sequence>
<feature type="compositionally biased region" description="Basic and acidic residues" evidence="1">
    <location>
        <begin position="1"/>
        <end position="20"/>
    </location>
</feature>
<proteinExistence type="predicted"/>
<gene>
    <name evidence="2" type="ORF">Poly51_24720</name>
</gene>
<comment type="caution">
    <text evidence="2">The sequence shown here is derived from an EMBL/GenBank/DDBJ whole genome shotgun (WGS) entry which is preliminary data.</text>
</comment>